<organism evidence="1">
    <name type="scientific">Zea mays</name>
    <name type="common">Maize</name>
    <dbReference type="NCBI Taxonomy" id="4577"/>
    <lineage>
        <taxon>Eukaryota</taxon>
        <taxon>Viridiplantae</taxon>
        <taxon>Streptophyta</taxon>
        <taxon>Embryophyta</taxon>
        <taxon>Tracheophyta</taxon>
        <taxon>Spermatophyta</taxon>
        <taxon>Magnoliopsida</taxon>
        <taxon>Liliopsida</taxon>
        <taxon>Poales</taxon>
        <taxon>Poaceae</taxon>
        <taxon>PACMAD clade</taxon>
        <taxon>Panicoideae</taxon>
        <taxon>Andropogonodae</taxon>
        <taxon>Andropogoneae</taxon>
        <taxon>Tripsacinae</taxon>
        <taxon>Zea</taxon>
    </lineage>
</organism>
<sequence>MQRTRSAMLRGWVAHPRLARILQGTASWNWRNFSIAAISAEAALPPLFFPLGRLSCGASGCCSAGPESRGRFAPDVGDGDASSGQAPDARPPIGYPGMPLYPRAAPLALLPAASGLPLPPPPSSSSLPTSEICDITDPCRDEKLSCPLSRASLTPFLNPPPPMPTRSMLPYPLSMFKWLRKPAGELLWRIRLLLPAPTAAPCSVPPELTLRYSPSMAAICCSCCDWYMSCCCCEAAMDATAASSMK</sequence>
<dbReference type="AlphaFoldDB" id="C4IYN7"/>
<protein>
    <submittedName>
        <fullName evidence="1">Uncharacterized protein</fullName>
    </submittedName>
</protein>
<name>C4IYN7_MAIZE</name>
<evidence type="ECO:0000313" key="1">
    <source>
        <dbReference type="EMBL" id="ACR34037.1"/>
    </source>
</evidence>
<reference evidence="1" key="1">
    <citation type="journal article" date="2009" name="PLoS Genet.">
        <title>Sequencing, mapping, and analysis of 27,455 maize full-length cDNAs.</title>
        <authorList>
            <person name="Soderlund C."/>
            <person name="Descour A."/>
            <person name="Kudrna D."/>
            <person name="Bomhoff M."/>
            <person name="Boyd L."/>
            <person name="Currie J."/>
            <person name="Angelova A."/>
            <person name="Collura K."/>
            <person name="Wissotski M."/>
            <person name="Ashley E."/>
            <person name="Morrow D."/>
            <person name="Fernandes J."/>
            <person name="Walbot V."/>
            <person name="Yu Y."/>
        </authorList>
    </citation>
    <scope>NUCLEOTIDE SEQUENCE</scope>
    <source>
        <strain evidence="1">B73</strain>
    </source>
</reference>
<reference evidence="1" key="2">
    <citation type="submission" date="2012-06" db="EMBL/GenBank/DDBJ databases">
        <authorList>
            <person name="Yu Y."/>
            <person name="Currie J."/>
            <person name="Lomeli R."/>
            <person name="Angelova A."/>
            <person name="Collura K."/>
            <person name="Wissotski M."/>
            <person name="Campos D."/>
            <person name="Kudrna D."/>
            <person name="Golser W."/>
            <person name="Ashely E."/>
            <person name="Descour A."/>
            <person name="Fernandes J."/>
            <person name="Soderlund C."/>
            <person name="Walbot V."/>
        </authorList>
    </citation>
    <scope>NUCLEOTIDE SEQUENCE</scope>
    <source>
        <strain evidence="1">B73</strain>
    </source>
</reference>
<dbReference type="EMBL" id="BT083684">
    <property type="protein sequence ID" value="ACR34037.1"/>
    <property type="molecule type" value="mRNA"/>
</dbReference>
<proteinExistence type="evidence at transcript level"/>
<accession>C4IYN7</accession>